<reference evidence="3" key="2">
    <citation type="submission" date="2023-04" db="EMBL/GenBank/DDBJ databases">
        <authorList>
            <person name="Bruccoleri R.E."/>
            <person name="Oakeley E.J."/>
            <person name="Faust A.-M."/>
            <person name="Dessus-Babus S."/>
            <person name="Altorfer M."/>
            <person name="Burckhardt D."/>
            <person name="Oertli M."/>
            <person name="Naumann U."/>
            <person name="Petersen F."/>
            <person name="Wong J."/>
        </authorList>
    </citation>
    <scope>NUCLEOTIDE SEQUENCE</scope>
    <source>
        <strain evidence="3">GSM-AAB239-AS_SAM_17_03QT</strain>
        <tissue evidence="3">Leaf</tissue>
    </source>
</reference>
<comment type="caution">
    <text evidence="3">The sequence shown here is derived from an EMBL/GenBank/DDBJ whole genome shotgun (WGS) entry which is preliminary data.</text>
</comment>
<dbReference type="EMBL" id="JANAVB010038018">
    <property type="protein sequence ID" value="KAJ6801496.1"/>
    <property type="molecule type" value="Genomic_DNA"/>
</dbReference>
<proteinExistence type="predicted"/>
<evidence type="ECO:0000313" key="4">
    <source>
        <dbReference type="Proteomes" id="UP001140949"/>
    </source>
</evidence>
<name>A0AAX6EBP5_IRIPA</name>
<feature type="region of interest" description="Disordered" evidence="1">
    <location>
        <begin position="23"/>
        <end position="66"/>
    </location>
</feature>
<keyword evidence="2" id="KW-0732">Signal</keyword>
<feature type="chain" id="PRO_5043960226" description="Secreted protein" evidence="2">
    <location>
        <begin position="28"/>
        <end position="113"/>
    </location>
</feature>
<dbReference type="Proteomes" id="UP001140949">
    <property type="component" value="Unassembled WGS sequence"/>
</dbReference>
<evidence type="ECO:0000313" key="3">
    <source>
        <dbReference type="EMBL" id="KAJ6801496.1"/>
    </source>
</evidence>
<gene>
    <name evidence="3" type="ORF">M6B38_198180</name>
</gene>
<evidence type="ECO:0000256" key="2">
    <source>
        <dbReference type="SAM" id="SignalP"/>
    </source>
</evidence>
<sequence>MADPLCIITSFTTTVAFLATRPPVVTAPPWTPDPPYASSSTRVSCKPPRPSPQIPSPSNTQPTPKTCDRVRTCVVRVHNVHSVHFQYTKCWVRHGQTKQNTREINRPIQPILA</sequence>
<feature type="compositionally biased region" description="Pro residues" evidence="1">
    <location>
        <begin position="25"/>
        <end position="35"/>
    </location>
</feature>
<organism evidence="3 4">
    <name type="scientific">Iris pallida</name>
    <name type="common">Sweet iris</name>
    <dbReference type="NCBI Taxonomy" id="29817"/>
    <lineage>
        <taxon>Eukaryota</taxon>
        <taxon>Viridiplantae</taxon>
        <taxon>Streptophyta</taxon>
        <taxon>Embryophyta</taxon>
        <taxon>Tracheophyta</taxon>
        <taxon>Spermatophyta</taxon>
        <taxon>Magnoliopsida</taxon>
        <taxon>Liliopsida</taxon>
        <taxon>Asparagales</taxon>
        <taxon>Iridaceae</taxon>
        <taxon>Iridoideae</taxon>
        <taxon>Irideae</taxon>
        <taxon>Iris</taxon>
    </lineage>
</organism>
<reference evidence="3" key="1">
    <citation type="journal article" date="2023" name="GigaByte">
        <title>Genome assembly of the bearded iris, Iris pallida Lam.</title>
        <authorList>
            <person name="Bruccoleri R.E."/>
            <person name="Oakeley E.J."/>
            <person name="Faust A.M.E."/>
            <person name="Altorfer M."/>
            <person name="Dessus-Babus S."/>
            <person name="Burckhardt D."/>
            <person name="Oertli M."/>
            <person name="Naumann U."/>
            <person name="Petersen F."/>
            <person name="Wong J."/>
        </authorList>
    </citation>
    <scope>NUCLEOTIDE SEQUENCE</scope>
    <source>
        <strain evidence="3">GSM-AAB239-AS_SAM_17_03QT</strain>
    </source>
</reference>
<keyword evidence="4" id="KW-1185">Reference proteome</keyword>
<feature type="signal peptide" evidence="2">
    <location>
        <begin position="1"/>
        <end position="27"/>
    </location>
</feature>
<evidence type="ECO:0008006" key="5">
    <source>
        <dbReference type="Google" id="ProtNLM"/>
    </source>
</evidence>
<protein>
    <recommendedName>
        <fullName evidence="5">Secreted protein</fullName>
    </recommendedName>
</protein>
<accession>A0AAX6EBP5</accession>
<evidence type="ECO:0000256" key="1">
    <source>
        <dbReference type="SAM" id="MobiDB-lite"/>
    </source>
</evidence>
<dbReference type="AlphaFoldDB" id="A0AAX6EBP5"/>